<reference evidence="3" key="1">
    <citation type="journal article" date="2020" name="Appl. Environ. Microbiol.">
        <title>Diazotrophic Anaeromyxobacter Isolates from Soils.</title>
        <authorList>
            <person name="Masuda Y."/>
            <person name="Yamanaka H."/>
            <person name="Xu Z.X."/>
            <person name="Shiratori Y."/>
            <person name="Aono T."/>
            <person name="Amachi S."/>
            <person name="Senoo K."/>
            <person name="Itoh H."/>
        </authorList>
    </citation>
    <scope>NUCLEOTIDE SEQUENCE [LARGE SCALE GENOMIC DNA]</scope>
    <source>
        <strain evidence="3">R267</strain>
    </source>
</reference>
<proteinExistence type="predicted"/>
<organism evidence="2 3">
    <name type="scientific">Anaeromyxobacter diazotrophicus</name>
    <dbReference type="NCBI Taxonomy" id="2590199"/>
    <lineage>
        <taxon>Bacteria</taxon>
        <taxon>Pseudomonadati</taxon>
        <taxon>Myxococcota</taxon>
        <taxon>Myxococcia</taxon>
        <taxon>Myxococcales</taxon>
        <taxon>Cystobacterineae</taxon>
        <taxon>Anaeromyxobacteraceae</taxon>
        <taxon>Anaeromyxobacter</taxon>
    </lineage>
</organism>
<evidence type="ECO:0000256" key="1">
    <source>
        <dbReference type="SAM" id="SignalP"/>
    </source>
</evidence>
<protein>
    <submittedName>
        <fullName evidence="2">Uncharacterized protein</fullName>
    </submittedName>
</protein>
<dbReference type="EMBL" id="BJTG01000006">
    <property type="protein sequence ID" value="GEJ57870.1"/>
    <property type="molecule type" value="Genomic_DNA"/>
</dbReference>
<accession>A0A7I9VP32</accession>
<evidence type="ECO:0000313" key="3">
    <source>
        <dbReference type="Proteomes" id="UP000503640"/>
    </source>
</evidence>
<dbReference type="AlphaFoldDB" id="A0A7I9VP32"/>
<feature type="signal peptide" evidence="1">
    <location>
        <begin position="1"/>
        <end position="24"/>
    </location>
</feature>
<name>A0A7I9VP32_9BACT</name>
<feature type="chain" id="PRO_5029538985" evidence="1">
    <location>
        <begin position="25"/>
        <end position="176"/>
    </location>
</feature>
<dbReference type="Proteomes" id="UP000503640">
    <property type="component" value="Unassembled WGS sequence"/>
</dbReference>
<comment type="caution">
    <text evidence="2">The sequence shown here is derived from an EMBL/GenBank/DDBJ whole genome shotgun (WGS) entry which is preliminary data.</text>
</comment>
<dbReference type="RefSeq" id="WP_176065885.1">
    <property type="nucleotide sequence ID" value="NZ_BJTG01000006.1"/>
</dbReference>
<evidence type="ECO:0000313" key="2">
    <source>
        <dbReference type="EMBL" id="GEJ57870.1"/>
    </source>
</evidence>
<gene>
    <name evidence="2" type="ORF">AMYX_26110</name>
</gene>
<keyword evidence="3" id="KW-1185">Reference proteome</keyword>
<sequence length="176" mass="18216">MSSRSPAFLALLAALGAAPRPGAAAVAVPASIEELARASSAVVRGRVASAAARWSADHRRIETEVEVEVASAWRGAAASRVAVVVPGGEVDGLGQRVDGAPRLAPGEEVVLFLWGGGARPYRVTGLAQGKFAVKGPAARPDLSGLSFVPRAALRAGERRVEELALDELERRVRAVP</sequence>
<keyword evidence="1" id="KW-0732">Signal</keyword>